<evidence type="ECO:0008006" key="5">
    <source>
        <dbReference type="Google" id="ProtNLM"/>
    </source>
</evidence>
<dbReference type="SMART" id="SM00897">
    <property type="entry name" value="FIST"/>
    <property type="match status" value="1"/>
</dbReference>
<dbReference type="SMART" id="SM01204">
    <property type="entry name" value="FIST_C"/>
    <property type="match status" value="1"/>
</dbReference>
<reference evidence="3 4" key="1">
    <citation type="submission" date="2018-07" db="EMBL/GenBank/DDBJ databases">
        <title>Leeuwenhoekiella genomics.</title>
        <authorList>
            <person name="Tahon G."/>
            <person name="Willems A."/>
        </authorList>
    </citation>
    <scope>NUCLEOTIDE SEQUENCE [LARGE SCALE GENOMIC DNA]</scope>
    <source>
        <strain evidence="3 4">R-50232</strain>
    </source>
</reference>
<organism evidence="3 4">
    <name type="scientific">Leeuwenhoekiella aestuarii</name>
    <dbReference type="NCBI Taxonomy" id="2249426"/>
    <lineage>
        <taxon>Bacteria</taxon>
        <taxon>Pseudomonadati</taxon>
        <taxon>Bacteroidota</taxon>
        <taxon>Flavobacteriia</taxon>
        <taxon>Flavobacteriales</taxon>
        <taxon>Flavobacteriaceae</taxon>
        <taxon>Leeuwenhoekiella</taxon>
    </lineage>
</organism>
<dbReference type="AlphaFoldDB" id="A0A4Q0NWP2"/>
<evidence type="ECO:0000259" key="1">
    <source>
        <dbReference type="SMART" id="SM00897"/>
    </source>
</evidence>
<dbReference type="PANTHER" id="PTHR40252:SF2">
    <property type="entry name" value="BLR0328 PROTEIN"/>
    <property type="match status" value="1"/>
</dbReference>
<dbReference type="InterPro" id="IPR013702">
    <property type="entry name" value="FIST_domain_N"/>
</dbReference>
<comment type="caution">
    <text evidence="3">The sequence shown here is derived from an EMBL/GenBank/DDBJ whole genome shotgun (WGS) entry which is preliminary data.</text>
</comment>
<name>A0A4Q0NWP2_9FLAO</name>
<dbReference type="PANTHER" id="PTHR40252">
    <property type="entry name" value="BLR0328 PROTEIN"/>
    <property type="match status" value="1"/>
</dbReference>
<dbReference type="Proteomes" id="UP000289821">
    <property type="component" value="Unassembled WGS sequence"/>
</dbReference>
<dbReference type="InterPro" id="IPR019494">
    <property type="entry name" value="FIST_C"/>
</dbReference>
<feature type="domain" description="FIST" evidence="1">
    <location>
        <begin position="24"/>
        <end position="218"/>
    </location>
</feature>
<dbReference type="Pfam" id="PF10442">
    <property type="entry name" value="FIST_C"/>
    <property type="match status" value="1"/>
</dbReference>
<dbReference type="OrthoDB" id="9770435at2"/>
<evidence type="ECO:0000313" key="3">
    <source>
        <dbReference type="EMBL" id="RXG15487.1"/>
    </source>
</evidence>
<proteinExistence type="predicted"/>
<evidence type="ECO:0000313" key="4">
    <source>
        <dbReference type="Proteomes" id="UP000289821"/>
    </source>
</evidence>
<dbReference type="RefSeq" id="WP_128761057.1">
    <property type="nucleotide sequence ID" value="NZ_QOVI01000003.1"/>
</dbReference>
<dbReference type="Pfam" id="PF08495">
    <property type="entry name" value="FIST"/>
    <property type="match status" value="1"/>
</dbReference>
<sequence>MKIRQGSLNEARIWKHLNEEVKLDAPLVLIFANRHLLEEDYIFSTMRHLFPNGHLVYASTSGEILGDQVSDGGLAYTAIEFENSTFKIVSENILNHEKNSIETGNILAQKIDKANLKHLFVIAEGSYINGSDLIKGLESVLPDEVAVTGGLCGDDARFEKTLCGYNSKAKAGEVIAIALYGESLEISFSNYGGWFAFGPERTITKSTGNILYELDDKPALDLYKTYLGDKAAELPQAALFYPLSVHSAEKEHPVVRTILNIDETDNAMILAGDVPEGSRVKLMMATVDGIVDGALEAAKAAVAKRESAAQLAILVSCVGRKLVMDQRSEEEVEEVIEIVGSQAAITGFYSYGELSPFANERSCELHNQTMTLTLISE</sequence>
<evidence type="ECO:0000259" key="2">
    <source>
        <dbReference type="SMART" id="SM01204"/>
    </source>
</evidence>
<feature type="domain" description="FIST C-domain" evidence="2">
    <location>
        <begin position="219"/>
        <end position="357"/>
    </location>
</feature>
<gene>
    <name evidence="3" type="ORF">DSM04_103376</name>
</gene>
<keyword evidence="4" id="KW-1185">Reference proteome</keyword>
<accession>A0A4Q0NWP2</accession>
<protein>
    <recommendedName>
        <fullName evidence="5">Histidine kinase</fullName>
    </recommendedName>
</protein>
<dbReference type="EMBL" id="QOVI01000003">
    <property type="protein sequence ID" value="RXG15487.1"/>
    <property type="molecule type" value="Genomic_DNA"/>
</dbReference>